<reference evidence="5" key="1">
    <citation type="submission" date="2025-08" db="UniProtKB">
        <authorList>
            <consortium name="RefSeq"/>
        </authorList>
    </citation>
    <scope>IDENTIFICATION</scope>
    <source>
        <tissue evidence="5">Whole body</tissue>
    </source>
</reference>
<feature type="transmembrane region" description="Helical" evidence="2">
    <location>
        <begin position="276"/>
        <end position="298"/>
    </location>
</feature>
<dbReference type="GeneID" id="112466183"/>
<feature type="chain" id="PRO_5027109548" evidence="3">
    <location>
        <begin position="26"/>
        <end position="323"/>
    </location>
</feature>
<evidence type="ECO:0000256" key="1">
    <source>
        <dbReference type="SAM" id="MobiDB-lite"/>
    </source>
</evidence>
<feature type="compositionally biased region" description="Polar residues" evidence="1">
    <location>
        <begin position="201"/>
        <end position="230"/>
    </location>
</feature>
<evidence type="ECO:0000256" key="2">
    <source>
        <dbReference type="SAM" id="Phobius"/>
    </source>
</evidence>
<keyword evidence="2" id="KW-0812">Transmembrane</keyword>
<proteinExistence type="predicted"/>
<keyword evidence="2" id="KW-1133">Transmembrane helix</keyword>
<dbReference type="Proteomes" id="UP000504618">
    <property type="component" value="Unplaced"/>
</dbReference>
<feature type="compositionally biased region" description="Polar residues" evidence="1">
    <location>
        <begin position="86"/>
        <end position="101"/>
    </location>
</feature>
<evidence type="ECO:0000313" key="4">
    <source>
        <dbReference type="Proteomes" id="UP000504618"/>
    </source>
</evidence>
<dbReference type="RefSeq" id="XP_024889904.1">
    <property type="nucleotide sequence ID" value="XM_025034136.1"/>
</dbReference>
<feature type="signal peptide" evidence="3">
    <location>
        <begin position="1"/>
        <end position="25"/>
    </location>
</feature>
<sequence>MAVFDPPRSSLPLLLVLMMVTLLAALTSSPVNAAAAGASSAPSVPAAPAGRDTREPPPPTVEPPDATGDKKALRYSSVAEGGPILMSTSSQRGSVEVTTESLGEVRTRERPYAGRTGSVVARKGVEEKIKPRKGVPDDTPSTKSIDQNVENVSLNQTTFESMKPIMESSPAIETAHIKSDTSNVSNPKLNTTDPRPDSLNHGISSNASLVPANKTTSQPEISTTSTTAPKVSSHIEKHVPKPKPTVTTVDGPEINESIPLSRTKNPPLGMPRKIDYIVPVIITIFALPILGAVIFVLYRRGRDCWDKRHYRRMDFLIDGMYND</sequence>
<keyword evidence="3" id="KW-0732">Signal</keyword>
<feature type="region of interest" description="Disordered" evidence="1">
    <location>
        <begin position="177"/>
        <end position="263"/>
    </location>
</feature>
<accession>A0A6J1R4F8</accession>
<dbReference type="AlphaFoldDB" id="A0A6J1R4F8"/>
<feature type="compositionally biased region" description="Polar residues" evidence="1">
    <location>
        <begin position="180"/>
        <end position="193"/>
    </location>
</feature>
<evidence type="ECO:0000256" key="3">
    <source>
        <dbReference type="SAM" id="SignalP"/>
    </source>
</evidence>
<feature type="region of interest" description="Disordered" evidence="1">
    <location>
        <begin position="36"/>
        <end position="103"/>
    </location>
</feature>
<keyword evidence="4" id="KW-1185">Reference proteome</keyword>
<protein>
    <submittedName>
        <fullName evidence="5">Mucin-5AC</fullName>
    </submittedName>
</protein>
<feature type="compositionally biased region" description="Low complexity" evidence="1">
    <location>
        <begin position="36"/>
        <end position="50"/>
    </location>
</feature>
<keyword evidence="2" id="KW-0472">Membrane</keyword>
<gene>
    <name evidence="5" type="primary">LOC112466183</name>
</gene>
<name>A0A6J1R4F8_9HYME</name>
<evidence type="ECO:0000313" key="5">
    <source>
        <dbReference type="RefSeq" id="XP_024889904.1"/>
    </source>
</evidence>
<dbReference type="OrthoDB" id="10071013at2759"/>
<organism evidence="4 5">
    <name type="scientific">Temnothorax curvispinosus</name>
    <dbReference type="NCBI Taxonomy" id="300111"/>
    <lineage>
        <taxon>Eukaryota</taxon>
        <taxon>Metazoa</taxon>
        <taxon>Ecdysozoa</taxon>
        <taxon>Arthropoda</taxon>
        <taxon>Hexapoda</taxon>
        <taxon>Insecta</taxon>
        <taxon>Pterygota</taxon>
        <taxon>Neoptera</taxon>
        <taxon>Endopterygota</taxon>
        <taxon>Hymenoptera</taxon>
        <taxon>Apocrita</taxon>
        <taxon>Aculeata</taxon>
        <taxon>Formicoidea</taxon>
        <taxon>Formicidae</taxon>
        <taxon>Myrmicinae</taxon>
        <taxon>Temnothorax</taxon>
    </lineage>
</organism>